<gene>
    <name evidence="1" type="ORF">RHOBADRAFT_51238</name>
</gene>
<evidence type="ECO:0008006" key="3">
    <source>
        <dbReference type="Google" id="ProtNLM"/>
    </source>
</evidence>
<keyword evidence="2" id="KW-1185">Reference proteome</keyword>
<reference evidence="1 2" key="1">
    <citation type="journal article" date="2015" name="Front. Microbiol.">
        <title>Genome sequence of the plant growth promoting endophytic yeast Rhodotorula graminis WP1.</title>
        <authorList>
            <person name="Firrincieli A."/>
            <person name="Otillar R."/>
            <person name="Salamov A."/>
            <person name="Schmutz J."/>
            <person name="Khan Z."/>
            <person name="Redman R.S."/>
            <person name="Fleck N.D."/>
            <person name="Lindquist E."/>
            <person name="Grigoriev I.V."/>
            <person name="Doty S.L."/>
        </authorList>
    </citation>
    <scope>NUCLEOTIDE SEQUENCE [LARGE SCALE GENOMIC DNA]</scope>
    <source>
        <strain evidence="1 2">WP1</strain>
    </source>
</reference>
<evidence type="ECO:0000313" key="2">
    <source>
        <dbReference type="Proteomes" id="UP000053890"/>
    </source>
</evidence>
<sequence>MSATLILVTSDDPPVRLEASRLVLAAGSKVFADMFELPQLERRDKAAEAGGEEGCVVLAESEKVVAALLAVFEGKAVGELDTKTWEALARAGDKYDSPVVKQYIERRVWELEAKDTLELHSYALATYCGNDELLERTALGRSTACETHCTTRAPRRNGSVV</sequence>
<dbReference type="Gene3D" id="3.30.710.10">
    <property type="entry name" value="Potassium Channel Kv1.1, Chain A"/>
    <property type="match status" value="1"/>
</dbReference>
<dbReference type="OrthoDB" id="2529516at2759"/>
<dbReference type="GeneID" id="28976181"/>
<proteinExistence type="predicted"/>
<protein>
    <recommendedName>
        <fullName evidence="3">BTB domain-containing protein</fullName>
    </recommendedName>
</protein>
<organism evidence="1 2">
    <name type="scientific">Rhodotorula graminis (strain WP1)</name>
    <dbReference type="NCBI Taxonomy" id="578459"/>
    <lineage>
        <taxon>Eukaryota</taxon>
        <taxon>Fungi</taxon>
        <taxon>Dikarya</taxon>
        <taxon>Basidiomycota</taxon>
        <taxon>Pucciniomycotina</taxon>
        <taxon>Microbotryomycetes</taxon>
        <taxon>Sporidiobolales</taxon>
        <taxon>Sporidiobolaceae</taxon>
        <taxon>Rhodotorula</taxon>
    </lineage>
</organism>
<accession>A0A194S9T9</accession>
<dbReference type="Proteomes" id="UP000053890">
    <property type="component" value="Unassembled WGS sequence"/>
</dbReference>
<dbReference type="RefSeq" id="XP_018273421.1">
    <property type="nucleotide sequence ID" value="XM_018415733.1"/>
</dbReference>
<name>A0A194S9T9_RHOGW</name>
<dbReference type="AlphaFoldDB" id="A0A194S9T9"/>
<dbReference type="EMBL" id="KQ474074">
    <property type="protein sequence ID" value="KPV77372.1"/>
    <property type="molecule type" value="Genomic_DNA"/>
</dbReference>
<evidence type="ECO:0000313" key="1">
    <source>
        <dbReference type="EMBL" id="KPV77372.1"/>
    </source>
</evidence>
<dbReference type="InterPro" id="IPR011333">
    <property type="entry name" value="SKP1/BTB/POZ_sf"/>
</dbReference>